<reference evidence="2 3" key="1">
    <citation type="submission" date="2021-01" db="EMBL/GenBank/DDBJ databases">
        <title>Whole genome shotgun sequence of Planotetraspora mira NBRC 15435.</title>
        <authorList>
            <person name="Komaki H."/>
            <person name="Tamura T."/>
        </authorList>
    </citation>
    <scope>NUCLEOTIDE SEQUENCE [LARGE SCALE GENOMIC DNA]</scope>
    <source>
        <strain evidence="2 3">NBRC 15435</strain>
    </source>
</reference>
<proteinExistence type="predicted"/>
<keyword evidence="3" id="KW-1185">Reference proteome</keyword>
<sequence>MANVWTLLQTAGAGGAIAYVARRVIGLLGTVWLCHIASRGADANWEVVTTSTGYQVRRSSTSVGEIEDGPEGAGTPPDRTHES</sequence>
<accession>A0A8J3XDQ9</accession>
<protein>
    <submittedName>
        <fullName evidence="2">Uncharacterized protein</fullName>
    </submittedName>
</protein>
<dbReference type="Proteomes" id="UP000650628">
    <property type="component" value="Unassembled WGS sequence"/>
</dbReference>
<dbReference type="EMBL" id="BOOO01000036">
    <property type="protein sequence ID" value="GII32733.1"/>
    <property type="molecule type" value="Genomic_DNA"/>
</dbReference>
<gene>
    <name evidence="2" type="ORF">Pmi06nite_61750</name>
</gene>
<comment type="caution">
    <text evidence="2">The sequence shown here is derived from an EMBL/GenBank/DDBJ whole genome shotgun (WGS) entry which is preliminary data.</text>
</comment>
<organism evidence="2 3">
    <name type="scientific">Planotetraspora mira</name>
    <dbReference type="NCBI Taxonomy" id="58121"/>
    <lineage>
        <taxon>Bacteria</taxon>
        <taxon>Bacillati</taxon>
        <taxon>Actinomycetota</taxon>
        <taxon>Actinomycetes</taxon>
        <taxon>Streptosporangiales</taxon>
        <taxon>Streptosporangiaceae</taxon>
        <taxon>Planotetraspora</taxon>
    </lineage>
</organism>
<feature type="region of interest" description="Disordered" evidence="1">
    <location>
        <begin position="58"/>
        <end position="83"/>
    </location>
</feature>
<evidence type="ECO:0000256" key="1">
    <source>
        <dbReference type="SAM" id="MobiDB-lite"/>
    </source>
</evidence>
<evidence type="ECO:0000313" key="2">
    <source>
        <dbReference type="EMBL" id="GII32733.1"/>
    </source>
</evidence>
<evidence type="ECO:0000313" key="3">
    <source>
        <dbReference type="Proteomes" id="UP000650628"/>
    </source>
</evidence>
<dbReference type="AlphaFoldDB" id="A0A8J3XDQ9"/>
<name>A0A8J3XDQ9_9ACTN</name>